<dbReference type="Proteomes" id="UP000199361">
    <property type="component" value="Unassembled WGS sequence"/>
</dbReference>
<sequence>MALTEAERLERIASLIPTCPPPDVWNGMDRCPNHGGRWPCAQTEANWLARGLDRSEAQRAALDALPKPADYYAGPDEEYDPAEDVRGSVGGGF</sequence>
<keyword evidence="3" id="KW-1185">Reference proteome</keyword>
<reference evidence="2 3" key="1">
    <citation type="submission" date="2016-10" db="EMBL/GenBank/DDBJ databases">
        <authorList>
            <person name="de Groot N.N."/>
        </authorList>
    </citation>
    <scope>NUCLEOTIDE SEQUENCE [LARGE SCALE GENOMIC DNA]</scope>
    <source>
        <strain evidence="2 3">CGMCC 4.5598</strain>
    </source>
</reference>
<dbReference type="EMBL" id="FOHX01000027">
    <property type="protein sequence ID" value="SEU46534.1"/>
    <property type="molecule type" value="Genomic_DNA"/>
</dbReference>
<gene>
    <name evidence="2" type="ORF">SAMN05421811_12768</name>
</gene>
<organism evidence="2 3">
    <name type="scientific">Nonomuraea wenchangensis</name>
    <dbReference type="NCBI Taxonomy" id="568860"/>
    <lineage>
        <taxon>Bacteria</taxon>
        <taxon>Bacillati</taxon>
        <taxon>Actinomycetota</taxon>
        <taxon>Actinomycetes</taxon>
        <taxon>Streptosporangiales</taxon>
        <taxon>Streptosporangiaceae</taxon>
        <taxon>Nonomuraea</taxon>
    </lineage>
</organism>
<evidence type="ECO:0000313" key="3">
    <source>
        <dbReference type="Proteomes" id="UP000199361"/>
    </source>
</evidence>
<name>A0A1I0LUR6_9ACTN</name>
<protein>
    <submittedName>
        <fullName evidence="2">Uncharacterized protein</fullName>
    </submittedName>
</protein>
<dbReference type="RefSeq" id="WP_091094038.1">
    <property type="nucleotide sequence ID" value="NZ_FOHX01000027.1"/>
</dbReference>
<dbReference type="OrthoDB" id="9844515at2"/>
<feature type="region of interest" description="Disordered" evidence="1">
    <location>
        <begin position="67"/>
        <end position="93"/>
    </location>
</feature>
<accession>A0A1I0LUR6</accession>
<proteinExistence type="predicted"/>
<dbReference type="AlphaFoldDB" id="A0A1I0LUR6"/>
<evidence type="ECO:0000256" key="1">
    <source>
        <dbReference type="SAM" id="MobiDB-lite"/>
    </source>
</evidence>
<dbReference type="STRING" id="568860.SAMN05421811_12768"/>
<evidence type="ECO:0000313" key="2">
    <source>
        <dbReference type="EMBL" id="SEU46534.1"/>
    </source>
</evidence>